<evidence type="ECO:0000313" key="1">
    <source>
        <dbReference type="EMBL" id="MQN81265.1"/>
    </source>
</evidence>
<protein>
    <submittedName>
        <fullName evidence="1">Uncharacterized protein</fullName>
    </submittedName>
</protein>
<dbReference type="RefSeq" id="WP_153081910.1">
    <property type="nucleotide sequence ID" value="NZ_VZCB01000079.1"/>
</dbReference>
<sequence>MKKKFSFEDDPSFGGHSAEWWEEWRRNANAQTATNVCDGCLNRAEDCSCSVLEPQEQSEIIAIGRCDEKLK</sequence>
<gene>
    <name evidence="1" type="ORF">F7D73_09960</name>
</gene>
<comment type="caution">
    <text evidence="1">The sequence shown here is derived from an EMBL/GenBank/DDBJ whole genome shotgun (WGS) entry which is preliminary data.</text>
</comment>
<dbReference type="AlphaFoldDB" id="A0A6A7TZX9"/>
<dbReference type="Proteomes" id="UP000480425">
    <property type="component" value="Unassembled WGS sequence"/>
</dbReference>
<name>A0A6A7TZX9_9BACT</name>
<proteinExistence type="predicted"/>
<reference evidence="1 2" key="1">
    <citation type="submission" date="2019-09" db="EMBL/GenBank/DDBJ databases">
        <title>Distinct polysaccharide growth profiles of human intestinal Prevotella copri isolates.</title>
        <authorList>
            <person name="Fehlner-Peach H."/>
            <person name="Magnabosco C."/>
            <person name="Raghavan V."/>
            <person name="Scher J.U."/>
            <person name="Tett A."/>
            <person name="Cox L.M."/>
            <person name="Gottsegen C."/>
            <person name="Watters A."/>
            <person name="Wiltshire- Gordon J.D."/>
            <person name="Segata N."/>
            <person name="Bonneau R."/>
            <person name="Littman D.R."/>
        </authorList>
    </citation>
    <scope>NUCLEOTIDE SEQUENCE [LARGE SCALE GENOMIC DNA]</scope>
    <source>
        <strain evidence="2">iA622</strain>
    </source>
</reference>
<organism evidence="1 2">
    <name type="scientific">Segatella copri</name>
    <dbReference type="NCBI Taxonomy" id="165179"/>
    <lineage>
        <taxon>Bacteria</taxon>
        <taxon>Pseudomonadati</taxon>
        <taxon>Bacteroidota</taxon>
        <taxon>Bacteroidia</taxon>
        <taxon>Bacteroidales</taxon>
        <taxon>Prevotellaceae</taxon>
        <taxon>Segatella</taxon>
    </lineage>
</organism>
<evidence type="ECO:0000313" key="2">
    <source>
        <dbReference type="Proteomes" id="UP000480425"/>
    </source>
</evidence>
<accession>A0A6A7TZX9</accession>
<dbReference type="EMBL" id="VZCB01000079">
    <property type="protein sequence ID" value="MQN81265.1"/>
    <property type="molecule type" value="Genomic_DNA"/>
</dbReference>